<evidence type="ECO:0000256" key="2">
    <source>
        <dbReference type="ARBA" id="ARBA00022980"/>
    </source>
</evidence>
<dbReference type="Proteomes" id="UP000683213">
    <property type="component" value="Unassembled WGS sequence"/>
</dbReference>
<reference evidence="8" key="3">
    <citation type="submission" date="2021-05" db="EMBL/GenBank/DDBJ databases">
        <title>Protein family content uncovers lineage relationships and bacterial pathway maintenance mechanisms in DPANN archaea.</title>
        <authorList>
            <person name="Castelle C.J."/>
            <person name="Meheust R."/>
            <person name="Jaffe A.L."/>
            <person name="Seitz K."/>
            <person name="Gong X."/>
            <person name="Baker B.J."/>
            <person name="Banfield J.F."/>
        </authorList>
    </citation>
    <scope>NUCLEOTIDE SEQUENCE</scope>
    <source>
        <strain evidence="8">RIFCSPHIGHO2_01_FULL_GW2011_AR10_43_9</strain>
    </source>
</reference>
<dbReference type="EMBL" id="JAGVWF010000057">
    <property type="protein sequence ID" value="MBS3059565.1"/>
    <property type="molecule type" value="Genomic_DNA"/>
</dbReference>
<evidence type="ECO:0000256" key="1">
    <source>
        <dbReference type="ARBA" id="ARBA00007326"/>
    </source>
</evidence>
<evidence type="ECO:0000313" key="9">
    <source>
        <dbReference type="Proteomes" id="UP000577419"/>
    </source>
</evidence>
<evidence type="ECO:0000313" key="8">
    <source>
        <dbReference type="EMBL" id="MBS3059565.1"/>
    </source>
</evidence>
<dbReference type="GO" id="GO:0003735">
    <property type="term" value="F:structural constituent of ribosome"/>
    <property type="evidence" value="ECO:0007669"/>
    <property type="project" value="InterPro"/>
</dbReference>
<dbReference type="GO" id="GO:0006412">
    <property type="term" value="P:translation"/>
    <property type="evidence" value="ECO:0007669"/>
    <property type="project" value="UniProtKB-UniRule"/>
</dbReference>
<protein>
    <recommendedName>
        <fullName evidence="4 5">Large ribosomal subunit protein eL30</fullName>
    </recommendedName>
</protein>
<evidence type="ECO:0000256" key="3">
    <source>
        <dbReference type="ARBA" id="ARBA00023274"/>
    </source>
</evidence>
<evidence type="ECO:0000313" key="7">
    <source>
        <dbReference type="EMBL" id="HIH08313.1"/>
    </source>
</evidence>
<keyword evidence="3 5" id="KW-0687">Ribonucleoprotein</keyword>
<comment type="caution">
    <text evidence="7">The sequence shown here is derived from an EMBL/GenBank/DDBJ whole genome shotgun (WGS) entry which is preliminary data.</text>
</comment>
<dbReference type="PROSITE" id="PS00993">
    <property type="entry name" value="RIBOSOMAL_L30E_2"/>
    <property type="match status" value="1"/>
</dbReference>
<gene>
    <name evidence="5" type="primary">rpl30e</name>
    <name evidence="7" type="ORF">HA237_03010</name>
    <name evidence="8" type="ORF">J4224_04040</name>
</gene>
<dbReference type="GO" id="GO:0003723">
    <property type="term" value="F:RNA binding"/>
    <property type="evidence" value="ECO:0007669"/>
    <property type="project" value="InterPro"/>
</dbReference>
<dbReference type="Proteomes" id="UP000577419">
    <property type="component" value="Unassembled WGS sequence"/>
</dbReference>
<dbReference type="AlphaFoldDB" id="A0A7J4IS14"/>
<evidence type="ECO:0000259" key="6">
    <source>
        <dbReference type="Pfam" id="PF01248"/>
    </source>
</evidence>
<dbReference type="InterPro" id="IPR000231">
    <property type="entry name" value="Ribosomal_eL30"/>
</dbReference>
<dbReference type="InterPro" id="IPR029064">
    <property type="entry name" value="Ribosomal_eL30-like_sf"/>
</dbReference>
<dbReference type="HAMAP" id="MF_00481">
    <property type="entry name" value="Ribosomal_eL30"/>
    <property type="match status" value="1"/>
</dbReference>
<feature type="domain" description="Ribosomal protein eL8/eL30/eS12/Gadd45" evidence="6">
    <location>
        <begin position="5"/>
        <end position="96"/>
    </location>
</feature>
<dbReference type="InterPro" id="IPR039109">
    <property type="entry name" value="Ribosomal_eL30-like"/>
</dbReference>
<reference evidence="7" key="1">
    <citation type="journal article" date="2020" name="bioRxiv">
        <title>A rank-normalized archaeal taxonomy based on genome phylogeny resolves widespread incomplete and uneven classifications.</title>
        <authorList>
            <person name="Rinke C."/>
            <person name="Chuvochina M."/>
            <person name="Mussig A.J."/>
            <person name="Chaumeil P.-A."/>
            <person name="Waite D.W."/>
            <person name="Whitman W.B."/>
            <person name="Parks D.H."/>
            <person name="Hugenholtz P."/>
        </authorList>
    </citation>
    <scope>NUCLEOTIDE SEQUENCE</scope>
    <source>
        <strain evidence="7">UBA10011</strain>
    </source>
</reference>
<dbReference type="Pfam" id="PF01248">
    <property type="entry name" value="Ribosomal_L7Ae"/>
    <property type="match status" value="1"/>
</dbReference>
<comment type="similarity">
    <text evidence="1 5">Belongs to the eukaryotic ribosomal protein eL30 family.</text>
</comment>
<name>A0A7J4IS14_9ARCH</name>
<accession>A0A7J4IS14</accession>
<evidence type="ECO:0000256" key="4">
    <source>
        <dbReference type="ARBA" id="ARBA00035231"/>
    </source>
</evidence>
<evidence type="ECO:0000256" key="5">
    <source>
        <dbReference type="HAMAP-Rule" id="MF_00481"/>
    </source>
</evidence>
<reference evidence="8" key="2">
    <citation type="submission" date="2021-03" db="EMBL/GenBank/DDBJ databases">
        <authorList>
            <person name="Jaffe A."/>
        </authorList>
    </citation>
    <scope>NUCLEOTIDE SEQUENCE</scope>
    <source>
        <strain evidence="8">RIFCSPHIGHO2_01_FULL_GW2011_AR10_43_9</strain>
    </source>
</reference>
<dbReference type="SUPFAM" id="SSF55315">
    <property type="entry name" value="L30e-like"/>
    <property type="match status" value="1"/>
</dbReference>
<dbReference type="NCBIfam" id="NF002172">
    <property type="entry name" value="PRK01018.1"/>
    <property type="match status" value="1"/>
</dbReference>
<dbReference type="PANTHER" id="PTHR11449">
    <property type="entry name" value="RIBOSOMAL PROTEIN L30"/>
    <property type="match status" value="1"/>
</dbReference>
<dbReference type="InterPro" id="IPR004038">
    <property type="entry name" value="Ribosomal_eL8/eL30/eS12/Gad45"/>
</dbReference>
<sequence>MAVDISKEIRRAVDSGKTVFGLKQSSKSVLTGSGKLLIVAGNTPAKIREKAIGEAGVSSIPVYEFNGSGLELGSVCGKPFTVSLMVVEDEGKSKVVEAVTKKAVKAK</sequence>
<dbReference type="Gene3D" id="3.30.1330.30">
    <property type="match status" value="1"/>
</dbReference>
<dbReference type="GO" id="GO:0022625">
    <property type="term" value="C:cytosolic large ribosomal subunit"/>
    <property type="evidence" value="ECO:0007669"/>
    <property type="project" value="InterPro"/>
</dbReference>
<proteinExistence type="inferred from homology"/>
<organism evidence="7 9">
    <name type="scientific">Candidatus Iainarchaeum sp</name>
    <dbReference type="NCBI Taxonomy" id="3101447"/>
    <lineage>
        <taxon>Archaea</taxon>
        <taxon>Candidatus Iainarchaeota</taxon>
        <taxon>Candidatus Iainarchaeia</taxon>
        <taxon>Candidatus Iainarchaeales</taxon>
        <taxon>Candidatus Iainarchaeaceae</taxon>
        <taxon>Candidatus Iainarchaeum</taxon>
    </lineage>
</organism>
<dbReference type="EMBL" id="DUFG01000017">
    <property type="protein sequence ID" value="HIH08313.1"/>
    <property type="molecule type" value="Genomic_DNA"/>
</dbReference>
<keyword evidence="2 5" id="KW-0689">Ribosomal protein</keyword>
<dbReference type="InterPro" id="IPR022991">
    <property type="entry name" value="Ribosomal_eL30_CS"/>
</dbReference>